<comment type="caution">
    <text evidence="1">The sequence shown here is derived from an EMBL/GenBank/DDBJ whole genome shotgun (WGS) entry which is preliminary data.</text>
</comment>
<evidence type="ECO:0000313" key="2">
    <source>
        <dbReference type="Proteomes" id="UP000093412"/>
    </source>
</evidence>
<dbReference type="Proteomes" id="UP000093412">
    <property type="component" value="Unassembled WGS sequence"/>
</dbReference>
<dbReference type="EMBL" id="MAQA01000003">
    <property type="protein sequence ID" value="OCI32905.1"/>
    <property type="molecule type" value="Genomic_DNA"/>
</dbReference>
<accession>A0ABX2Y8G7</accession>
<dbReference type="Gene3D" id="1.10.10.10">
    <property type="entry name" value="Winged helix-like DNA-binding domain superfamily/Winged helix DNA-binding domain"/>
    <property type="match status" value="1"/>
</dbReference>
<dbReference type="InterPro" id="IPR036388">
    <property type="entry name" value="WH-like_DNA-bd_sf"/>
</dbReference>
<keyword evidence="2" id="KW-1185">Reference proteome</keyword>
<dbReference type="RefSeq" id="WP_139107642.1">
    <property type="nucleotide sequence ID" value="NZ_MAQA01000003.1"/>
</dbReference>
<name>A0ABX2Y8G7_9CELL</name>
<protein>
    <recommendedName>
        <fullName evidence="3">MarR family protein</fullName>
    </recommendedName>
</protein>
<evidence type="ECO:0000313" key="1">
    <source>
        <dbReference type="EMBL" id="OCI32905.1"/>
    </source>
</evidence>
<evidence type="ECO:0008006" key="3">
    <source>
        <dbReference type="Google" id="ProtNLM"/>
    </source>
</evidence>
<reference evidence="1 2" key="1">
    <citation type="submission" date="2016-06" db="EMBL/GenBank/DDBJ databases">
        <title>Genome sequence of Oerskovia enterophila DSM 43852.</title>
        <authorList>
            <person name="Poehlein A."/>
            <person name="Jag V."/>
            <person name="Bengelsdorf F.R."/>
            <person name="Daniel R."/>
            <person name="Duerre P."/>
        </authorList>
    </citation>
    <scope>NUCLEOTIDE SEQUENCE [LARGE SCALE GENOMIC DNA]</scope>
    <source>
        <strain evidence="1 2">DSM 43852</strain>
    </source>
</reference>
<organism evidence="1 2">
    <name type="scientific">Oerskovia enterophila</name>
    <dbReference type="NCBI Taxonomy" id="43678"/>
    <lineage>
        <taxon>Bacteria</taxon>
        <taxon>Bacillati</taxon>
        <taxon>Actinomycetota</taxon>
        <taxon>Actinomycetes</taxon>
        <taxon>Micrococcales</taxon>
        <taxon>Cellulomonadaceae</taxon>
        <taxon>Oerskovia</taxon>
    </lineage>
</organism>
<proteinExistence type="predicted"/>
<gene>
    <name evidence="1" type="ORF">OERS_04970</name>
</gene>
<sequence length="157" mass="16884">MSTQRITPAQHAALRALHGWTFSGRSAGATARAMGTFHPANTARVLDRLVVMGLAETWDTAKGVRRWCLSPAGEQFIVDTRAAQTPPAPTPPVLADCQIYDSRVKLPCSATDSGGVRCTRTDVHGKDHEIDAHTIAHALAGNGYPCRMIAVERTPSR</sequence>